<evidence type="ECO:0000256" key="1">
    <source>
        <dbReference type="ARBA" id="ARBA00001968"/>
    </source>
</evidence>
<comment type="caution">
    <text evidence="6">The sequence shown here is derived from an EMBL/GenBank/DDBJ whole genome shotgun (WGS) entry which is preliminary data.</text>
</comment>
<organism evidence="6 7">
    <name type="scientific">Mugilogobius chulae</name>
    <name type="common">yellowstripe goby</name>
    <dbReference type="NCBI Taxonomy" id="88201"/>
    <lineage>
        <taxon>Eukaryota</taxon>
        <taxon>Metazoa</taxon>
        <taxon>Chordata</taxon>
        <taxon>Craniata</taxon>
        <taxon>Vertebrata</taxon>
        <taxon>Euteleostomi</taxon>
        <taxon>Actinopterygii</taxon>
        <taxon>Neopterygii</taxon>
        <taxon>Teleostei</taxon>
        <taxon>Neoteleostei</taxon>
        <taxon>Acanthomorphata</taxon>
        <taxon>Gobiaria</taxon>
        <taxon>Gobiiformes</taxon>
        <taxon>Gobioidei</taxon>
        <taxon>Gobiidae</taxon>
        <taxon>Gobionellinae</taxon>
        <taxon>Mugilogobius</taxon>
    </lineage>
</organism>
<dbReference type="EMBL" id="JBBPFD010000002">
    <property type="protein sequence ID" value="KAK7939878.1"/>
    <property type="molecule type" value="Genomic_DNA"/>
</dbReference>
<dbReference type="PANTHER" id="PTHR23080">
    <property type="entry name" value="THAP DOMAIN PROTEIN"/>
    <property type="match status" value="1"/>
</dbReference>
<evidence type="ECO:0000256" key="2">
    <source>
        <dbReference type="ARBA" id="ARBA00022723"/>
    </source>
</evidence>
<feature type="region of interest" description="Disordered" evidence="4">
    <location>
        <begin position="104"/>
        <end position="138"/>
    </location>
</feature>
<keyword evidence="2" id="KW-0479">Metal-binding</keyword>
<feature type="coiled-coil region" evidence="3">
    <location>
        <begin position="333"/>
        <end position="360"/>
    </location>
</feature>
<evidence type="ECO:0000313" key="6">
    <source>
        <dbReference type="EMBL" id="KAK7939878.1"/>
    </source>
</evidence>
<sequence>MDDNELREAKGKDGDGEGKFDQILNELRDFRKENKEQLSAMRKDISGISKRMDEAEERIITAENHIQSAEDLLMELAKRQSQVEEKLVDLEGGYSHMQVEQLNSGDMSQSGQVNSGDTSAVNSGDTSQSGPGEDTSQWSDVTYVNYVPQSFHEVEDAILSRSPQIGILAFSFKSSPEFGFEGSYLVKVESELGFLFSHSCILGMQAFLVSRGNKTMSAMENIDVHEKRFSKDTLKHWEKLCRRKDRKPTIADRICSCHFKDQLKENGPTIFPWNSGRHFDFDDPSVIGRAARRKTAQCNAAEECEMDGVEALEILANEQEKTVNHDHPYKLAYSQVAAKIVELQVRVKELEKELTNLKTAKQPFSVEMMLMYTSLKSDMFDVIDATLKRFELSYVDGWIPGAISRRDQLFITLIKLKMNSPLLDLAERFCTSKATIHNIIVTHIFTLHEVFFEGMMAGKIPSLLKCKSSMPATFGDFNCCRLVIDATEVTQDVPGKDMKSQAHTYSNYKNRHTVKAITGVAPNGSLVYVSSLYPGNTSDVAIVKHSQMLQLLSPGDLILADKGFTIHSLLPSGVHLNIPPFLKEKGQYTPAEVQACRKIARSRIHVERVNERIKILKFWTTSLNSFVISAQKSFRCAQCLLIFKIP</sequence>
<dbReference type="GO" id="GO:0046872">
    <property type="term" value="F:metal ion binding"/>
    <property type="evidence" value="ECO:0007669"/>
    <property type="project" value="UniProtKB-KW"/>
</dbReference>
<evidence type="ECO:0000313" key="7">
    <source>
        <dbReference type="Proteomes" id="UP001460270"/>
    </source>
</evidence>
<proteinExistence type="predicted"/>
<dbReference type="AlphaFoldDB" id="A0AAW0PVZ4"/>
<feature type="domain" description="DDE Tnp4" evidence="5">
    <location>
        <begin position="484"/>
        <end position="615"/>
    </location>
</feature>
<protein>
    <recommendedName>
        <fullName evidence="5">DDE Tnp4 domain-containing protein</fullName>
    </recommendedName>
</protein>
<dbReference type="PANTHER" id="PTHR23080:SF133">
    <property type="entry name" value="SI:CH211-262I1.5-RELATED"/>
    <property type="match status" value="1"/>
</dbReference>
<dbReference type="Pfam" id="PF13359">
    <property type="entry name" value="DDE_Tnp_4"/>
    <property type="match status" value="1"/>
</dbReference>
<feature type="coiled-coil region" evidence="3">
    <location>
        <begin position="38"/>
        <end position="86"/>
    </location>
</feature>
<keyword evidence="3" id="KW-0175">Coiled coil</keyword>
<name>A0AAW0PVZ4_9GOBI</name>
<gene>
    <name evidence="6" type="ORF">WMY93_003204</name>
</gene>
<dbReference type="InterPro" id="IPR027806">
    <property type="entry name" value="HARBI1_dom"/>
</dbReference>
<evidence type="ECO:0000256" key="4">
    <source>
        <dbReference type="SAM" id="MobiDB-lite"/>
    </source>
</evidence>
<accession>A0AAW0PVZ4</accession>
<feature type="region of interest" description="Disordered" evidence="4">
    <location>
        <begin position="1"/>
        <end position="20"/>
    </location>
</feature>
<evidence type="ECO:0000256" key="3">
    <source>
        <dbReference type="SAM" id="Coils"/>
    </source>
</evidence>
<keyword evidence="7" id="KW-1185">Reference proteome</keyword>
<comment type="cofactor">
    <cofactor evidence="1">
        <name>a divalent metal cation</name>
        <dbReference type="ChEBI" id="CHEBI:60240"/>
    </cofactor>
</comment>
<dbReference type="Proteomes" id="UP001460270">
    <property type="component" value="Unassembled WGS sequence"/>
</dbReference>
<evidence type="ECO:0000259" key="5">
    <source>
        <dbReference type="Pfam" id="PF13359"/>
    </source>
</evidence>
<reference evidence="7" key="1">
    <citation type="submission" date="2024-04" db="EMBL/GenBank/DDBJ databases">
        <title>Salinicola lusitanus LLJ914,a marine bacterium isolated from the Okinawa Trough.</title>
        <authorList>
            <person name="Li J."/>
        </authorList>
    </citation>
    <scope>NUCLEOTIDE SEQUENCE [LARGE SCALE GENOMIC DNA]</scope>
</reference>